<dbReference type="GO" id="GO:0004497">
    <property type="term" value="F:monooxygenase activity"/>
    <property type="evidence" value="ECO:0007669"/>
    <property type="project" value="UniProtKB-KW"/>
</dbReference>
<sequence length="401" mass="44029">MVREYFVMHGASNLQDLVPMLALLDVSSANRRAVRLSEKRNRWAQQLINEHRAAAAARRDDLLGKTMVIDLLEMQVSDPEAYSDKLHPTPLLAPHESFADRRVAGHDVPTGTMLLVNVHTMHRNARLWGPDAGRFSSERFLGDGDDGGGGAGRRWMPPFGAGRRRCPGEGLALKVDGLALGTLLQHFEWRRVGDEEVNLGDGSGITMPMVVPLRDSVEQAFQRHAVARTAATACDSGRRRRRWSARGGALTVDITIQQRVTGESSPVRPKSAFGSDRAWSSDPRALALFLSGSPAKAPPPPQLHLRLRRLEQGWILSRCRCNLYCAVPRLSTPATTTRAVSVPWQAGKEVVQQQPTGKKVKEHSNRQGCKEVADSVAPGAGDLILNSPFDHSPTLRPFLNP</sequence>
<evidence type="ECO:0000256" key="6">
    <source>
        <dbReference type="RuleBase" id="RU000461"/>
    </source>
</evidence>
<dbReference type="PANTHER" id="PTHR47944:SF16">
    <property type="entry name" value="CYTOCHROME P450 FAMILY 1 SUBFAMILY A POLYPEPTIDE 1"/>
    <property type="match status" value="1"/>
</dbReference>
<keyword evidence="8" id="KW-1185">Reference proteome</keyword>
<keyword evidence="5 6" id="KW-0408">Iron</keyword>
<dbReference type="GO" id="GO:0020037">
    <property type="term" value="F:heme binding"/>
    <property type="evidence" value="ECO:0007669"/>
    <property type="project" value="InterPro"/>
</dbReference>
<evidence type="ECO:0008006" key="9">
    <source>
        <dbReference type="Google" id="ProtNLM"/>
    </source>
</evidence>
<dbReference type="PANTHER" id="PTHR47944">
    <property type="entry name" value="CYTOCHROME P450 98A9"/>
    <property type="match status" value="1"/>
</dbReference>
<dbReference type="EMBL" id="CP144753">
    <property type="protein sequence ID" value="WVZ94598.1"/>
    <property type="molecule type" value="Genomic_DNA"/>
</dbReference>
<reference evidence="7 8" key="1">
    <citation type="submission" date="2024-02" db="EMBL/GenBank/DDBJ databases">
        <title>High-quality chromosome-scale genome assembly of Pensacola bahiagrass (Paspalum notatum Flugge var. saurae).</title>
        <authorList>
            <person name="Vega J.M."/>
            <person name="Podio M."/>
            <person name="Orjuela J."/>
            <person name="Siena L.A."/>
            <person name="Pessino S.C."/>
            <person name="Combes M.C."/>
            <person name="Mariac C."/>
            <person name="Albertini E."/>
            <person name="Pupilli F."/>
            <person name="Ortiz J.P.A."/>
            <person name="Leblanc O."/>
        </authorList>
    </citation>
    <scope>NUCLEOTIDE SEQUENCE [LARGE SCALE GENOMIC DNA]</scope>
    <source>
        <strain evidence="7">R1</strain>
        <tissue evidence="7">Leaf</tissue>
    </source>
</reference>
<accession>A0AAQ3UNH1</accession>
<dbReference type="GO" id="GO:0016705">
    <property type="term" value="F:oxidoreductase activity, acting on paired donors, with incorporation or reduction of molecular oxygen"/>
    <property type="evidence" value="ECO:0007669"/>
    <property type="project" value="InterPro"/>
</dbReference>
<dbReference type="Pfam" id="PF00067">
    <property type="entry name" value="p450"/>
    <property type="match status" value="1"/>
</dbReference>
<dbReference type="AlphaFoldDB" id="A0AAQ3UNH1"/>
<evidence type="ECO:0000256" key="2">
    <source>
        <dbReference type="ARBA" id="ARBA00022617"/>
    </source>
</evidence>
<keyword evidence="6" id="KW-0503">Monooxygenase</keyword>
<evidence type="ECO:0000256" key="4">
    <source>
        <dbReference type="ARBA" id="ARBA00023002"/>
    </source>
</evidence>
<dbReference type="InterPro" id="IPR036396">
    <property type="entry name" value="Cyt_P450_sf"/>
</dbReference>
<proteinExistence type="inferred from homology"/>
<comment type="similarity">
    <text evidence="1 6">Belongs to the cytochrome P450 family.</text>
</comment>
<evidence type="ECO:0000313" key="8">
    <source>
        <dbReference type="Proteomes" id="UP001341281"/>
    </source>
</evidence>
<keyword evidence="3 6" id="KW-0479">Metal-binding</keyword>
<evidence type="ECO:0000256" key="5">
    <source>
        <dbReference type="ARBA" id="ARBA00023004"/>
    </source>
</evidence>
<dbReference type="Proteomes" id="UP001341281">
    <property type="component" value="Chromosome 09"/>
</dbReference>
<organism evidence="7 8">
    <name type="scientific">Paspalum notatum var. saurae</name>
    <dbReference type="NCBI Taxonomy" id="547442"/>
    <lineage>
        <taxon>Eukaryota</taxon>
        <taxon>Viridiplantae</taxon>
        <taxon>Streptophyta</taxon>
        <taxon>Embryophyta</taxon>
        <taxon>Tracheophyta</taxon>
        <taxon>Spermatophyta</taxon>
        <taxon>Magnoliopsida</taxon>
        <taxon>Liliopsida</taxon>
        <taxon>Poales</taxon>
        <taxon>Poaceae</taxon>
        <taxon>PACMAD clade</taxon>
        <taxon>Panicoideae</taxon>
        <taxon>Andropogonodae</taxon>
        <taxon>Paspaleae</taxon>
        <taxon>Paspalinae</taxon>
        <taxon>Paspalum</taxon>
    </lineage>
</organism>
<dbReference type="GO" id="GO:0005506">
    <property type="term" value="F:iron ion binding"/>
    <property type="evidence" value="ECO:0007669"/>
    <property type="project" value="InterPro"/>
</dbReference>
<protein>
    <recommendedName>
        <fullName evidence="9">Cytochrome P450</fullName>
    </recommendedName>
</protein>
<evidence type="ECO:0000256" key="3">
    <source>
        <dbReference type="ARBA" id="ARBA00022723"/>
    </source>
</evidence>
<dbReference type="InterPro" id="IPR017972">
    <property type="entry name" value="Cyt_P450_CS"/>
</dbReference>
<dbReference type="InterPro" id="IPR001128">
    <property type="entry name" value="Cyt_P450"/>
</dbReference>
<dbReference type="Gene3D" id="1.10.630.10">
    <property type="entry name" value="Cytochrome P450"/>
    <property type="match status" value="1"/>
</dbReference>
<dbReference type="PROSITE" id="PS00086">
    <property type="entry name" value="CYTOCHROME_P450"/>
    <property type="match status" value="1"/>
</dbReference>
<dbReference type="SUPFAM" id="SSF48264">
    <property type="entry name" value="Cytochrome P450"/>
    <property type="match status" value="1"/>
</dbReference>
<evidence type="ECO:0000256" key="1">
    <source>
        <dbReference type="ARBA" id="ARBA00010617"/>
    </source>
</evidence>
<evidence type="ECO:0000313" key="7">
    <source>
        <dbReference type="EMBL" id="WVZ94598.1"/>
    </source>
</evidence>
<gene>
    <name evidence="7" type="ORF">U9M48_040470</name>
</gene>
<keyword evidence="2 6" id="KW-0349">Heme</keyword>
<keyword evidence="4 6" id="KW-0560">Oxidoreductase</keyword>
<name>A0AAQ3UNH1_PASNO</name>